<name>A0AAV1KK55_9NEOP</name>
<dbReference type="AlphaFoldDB" id="A0AAV1KK55"/>
<evidence type="ECO:0000259" key="1">
    <source>
        <dbReference type="PROSITE" id="PS50878"/>
    </source>
</evidence>
<gene>
    <name evidence="2" type="ORF">PARMNEM_LOCUS4593</name>
</gene>
<dbReference type="InterPro" id="IPR000477">
    <property type="entry name" value="RT_dom"/>
</dbReference>
<sequence>MNEAIANKTQLRQEYAEAIRKASNDNFREFCNKQGKEDVWSVTNRLLKNSIPTQPPSTLKIAPNKYTTSCEETARIFLQKFYPQDTTDTYSSQTVTRQTTKFPPNTNDDPPFTIDEVLHNLKDMNPRKSPGPDHLTSDICFCFTQTFPELITNIMNRCLALSIFPKQWKHAQVIIIPKPNKLDYTVTSAYRPIGLLNVFGKLLEKLVIKRLNHFMYTNNKCNNKQYGFKEQKSTTEALSNMITFVRNCKIKGDQVAAVSFDIQAAFDNAWWPAILRRLHIIDCPQNI</sequence>
<dbReference type="Pfam" id="PF00078">
    <property type="entry name" value="RVT_1"/>
    <property type="match status" value="1"/>
</dbReference>
<organism evidence="2 3">
    <name type="scientific">Parnassius mnemosyne</name>
    <name type="common">clouded apollo</name>
    <dbReference type="NCBI Taxonomy" id="213953"/>
    <lineage>
        <taxon>Eukaryota</taxon>
        <taxon>Metazoa</taxon>
        <taxon>Ecdysozoa</taxon>
        <taxon>Arthropoda</taxon>
        <taxon>Hexapoda</taxon>
        <taxon>Insecta</taxon>
        <taxon>Pterygota</taxon>
        <taxon>Neoptera</taxon>
        <taxon>Endopterygota</taxon>
        <taxon>Lepidoptera</taxon>
        <taxon>Glossata</taxon>
        <taxon>Ditrysia</taxon>
        <taxon>Papilionoidea</taxon>
        <taxon>Papilionidae</taxon>
        <taxon>Parnassiinae</taxon>
        <taxon>Parnassini</taxon>
        <taxon>Parnassius</taxon>
        <taxon>Driopa</taxon>
    </lineage>
</organism>
<evidence type="ECO:0000313" key="2">
    <source>
        <dbReference type="EMBL" id="CAK1583170.1"/>
    </source>
</evidence>
<dbReference type="InterPro" id="IPR043502">
    <property type="entry name" value="DNA/RNA_pol_sf"/>
</dbReference>
<dbReference type="SUPFAM" id="SSF56672">
    <property type="entry name" value="DNA/RNA polymerases"/>
    <property type="match status" value="1"/>
</dbReference>
<accession>A0AAV1KK55</accession>
<comment type="caution">
    <text evidence="2">The sequence shown here is derived from an EMBL/GenBank/DDBJ whole genome shotgun (WGS) entry which is preliminary data.</text>
</comment>
<dbReference type="EMBL" id="CAVLGL010000046">
    <property type="protein sequence ID" value="CAK1583170.1"/>
    <property type="molecule type" value="Genomic_DNA"/>
</dbReference>
<reference evidence="2 3" key="1">
    <citation type="submission" date="2023-11" db="EMBL/GenBank/DDBJ databases">
        <authorList>
            <person name="Hedman E."/>
            <person name="Englund M."/>
            <person name="Stromberg M."/>
            <person name="Nyberg Akerstrom W."/>
            <person name="Nylinder S."/>
            <person name="Jareborg N."/>
            <person name="Kallberg Y."/>
            <person name="Kronander E."/>
        </authorList>
    </citation>
    <scope>NUCLEOTIDE SEQUENCE [LARGE SCALE GENOMIC DNA]</scope>
</reference>
<dbReference type="Proteomes" id="UP001314205">
    <property type="component" value="Unassembled WGS sequence"/>
</dbReference>
<evidence type="ECO:0000313" key="3">
    <source>
        <dbReference type="Proteomes" id="UP001314205"/>
    </source>
</evidence>
<dbReference type="GO" id="GO:0071897">
    <property type="term" value="P:DNA biosynthetic process"/>
    <property type="evidence" value="ECO:0007669"/>
    <property type="project" value="UniProtKB-ARBA"/>
</dbReference>
<dbReference type="PANTHER" id="PTHR19446">
    <property type="entry name" value="REVERSE TRANSCRIPTASES"/>
    <property type="match status" value="1"/>
</dbReference>
<keyword evidence="3" id="KW-1185">Reference proteome</keyword>
<proteinExistence type="predicted"/>
<protein>
    <recommendedName>
        <fullName evidence="1">Reverse transcriptase domain-containing protein</fullName>
    </recommendedName>
</protein>
<feature type="domain" description="Reverse transcriptase" evidence="1">
    <location>
        <begin position="157"/>
        <end position="287"/>
    </location>
</feature>
<dbReference type="PROSITE" id="PS50878">
    <property type="entry name" value="RT_POL"/>
    <property type="match status" value="1"/>
</dbReference>